<organism evidence="2 3">
    <name type="scientific">Halalkalibacter alkaliphilus</name>
    <dbReference type="NCBI Taxonomy" id="2917993"/>
    <lineage>
        <taxon>Bacteria</taxon>
        <taxon>Bacillati</taxon>
        <taxon>Bacillota</taxon>
        <taxon>Bacilli</taxon>
        <taxon>Bacillales</taxon>
        <taxon>Bacillaceae</taxon>
        <taxon>Halalkalibacter</taxon>
    </lineage>
</organism>
<dbReference type="AlphaFoldDB" id="A0A9X2I3P0"/>
<keyword evidence="1" id="KW-1133">Transmembrane helix</keyword>
<accession>A0A9X2I3P0</accession>
<keyword evidence="1" id="KW-0812">Transmembrane</keyword>
<evidence type="ECO:0000313" key="2">
    <source>
        <dbReference type="EMBL" id="MCL7747038.1"/>
    </source>
</evidence>
<comment type="caution">
    <text evidence="2">The sequence shown here is derived from an EMBL/GenBank/DDBJ whole genome shotgun (WGS) entry which is preliminary data.</text>
</comment>
<dbReference type="RefSeq" id="WP_250095939.1">
    <property type="nucleotide sequence ID" value="NZ_JAKRYL010000006.1"/>
</dbReference>
<name>A0A9X2I3P0_9BACI</name>
<feature type="transmembrane region" description="Helical" evidence="1">
    <location>
        <begin position="44"/>
        <end position="62"/>
    </location>
</feature>
<feature type="transmembrane region" description="Helical" evidence="1">
    <location>
        <begin position="12"/>
        <end position="32"/>
    </location>
</feature>
<reference evidence="2" key="1">
    <citation type="submission" date="2022-02" db="EMBL/GenBank/DDBJ databases">
        <title>Halalkalibacter sp. nov. isolated from Lonar Lake, India.</title>
        <authorList>
            <person name="Joshi A."/>
            <person name="Thite S."/>
            <person name="Lodha T."/>
        </authorList>
    </citation>
    <scope>NUCLEOTIDE SEQUENCE</scope>
    <source>
        <strain evidence="2">MEB205</strain>
    </source>
</reference>
<protein>
    <submittedName>
        <fullName evidence="2">Uncharacterized protein</fullName>
    </submittedName>
</protein>
<proteinExistence type="predicted"/>
<dbReference type="Proteomes" id="UP001139150">
    <property type="component" value="Unassembled WGS sequence"/>
</dbReference>
<dbReference type="EMBL" id="JAKRYL010000006">
    <property type="protein sequence ID" value="MCL7747038.1"/>
    <property type="molecule type" value="Genomic_DNA"/>
</dbReference>
<keyword evidence="3" id="KW-1185">Reference proteome</keyword>
<keyword evidence="1" id="KW-0472">Membrane</keyword>
<gene>
    <name evidence="2" type="ORF">MF646_07865</name>
</gene>
<evidence type="ECO:0000313" key="3">
    <source>
        <dbReference type="Proteomes" id="UP001139150"/>
    </source>
</evidence>
<sequence>MKWFKDKSPIMIRRPSTMIVLLIVLIVIIIFYSWEWDGWEKLSYIGNMLAGIGIIFIALQYITQKNSFEKDKFLLIGQLNTGLTEFRDLWQRPLKDNDTSEYTKRYLTQARDCIQLLSRMNVLCEKSIIHPHELYLFGDQSLTKLIIVVINTMLEYQSSVAAVEVGFDSMIKEQKHIQIISLWEKMSQYDSNLKVVEGEIEKLKEINLDKMDFSLMLGGGTNSNNK</sequence>
<evidence type="ECO:0000256" key="1">
    <source>
        <dbReference type="SAM" id="Phobius"/>
    </source>
</evidence>